<dbReference type="KEGG" id="kpul:GXN76_12555"/>
<organism evidence="1 2">
    <name type="scientific">Kroppenstedtia pulmonis</name>
    <dbReference type="NCBI Taxonomy" id="1380685"/>
    <lineage>
        <taxon>Bacteria</taxon>
        <taxon>Bacillati</taxon>
        <taxon>Bacillota</taxon>
        <taxon>Bacilli</taxon>
        <taxon>Bacillales</taxon>
        <taxon>Thermoactinomycetaceae</taxon>
        <taxon>Kroppenstedtia</taxon>
    </lineage>
</organism>
<protein>
    <submittedName>
        <fullName evidence="1">Uncharacterized protein</fullName>
    </submittedName>
</protein>
<dbReference type="RefSeq" id="WP_173223671.1">
    <property type="nucleotide sequence ID" value="NZ_CP048104.1"/>
</dbReference>
<keyword evidence="2" id="KW-1185">Reference proteome</keyword>
<reference evidence="1 2" key="1">
    <citation type="submission" date="2020-01" db="EMBL/GenBank/DDBJ databases">
        <authorList>
            <person name="Gulvik C.A."/>
            <person name="Batra D.G."/>
        </authorList>
    </citation>
    <scope>NUCLEOTIDE SEQUENCE [LARGE SCALE GENOMIC DNA]</scope>
    <source>
        <strain evidence="1 2">W9323</strain>
    </source>
</reference>
<name>A0A7D3YAY2_9BACL</name>
<sequence>MEAHLKEEGEKAAGLIRVTMAASLRKPLYGCYHNLMCITCRICSLIKE</sequence>
<proteinExistence type="predicted"/>
<gene>
    <name evidence="1" type="ORF">GXN76_12555</name>
</gene>
<dbReference type="Proteomes" id="UP000503088">
    <property type="component" value="Chromosome"/>
</dbReference>
<evidence type="ECO:0000313" key="2">
    <source>
        <dbReference type="Proteomes" id="UP000503088"/>
    </source>
</evidence>
<dbReference type="AlphaFoldDB" id="A0A7D3YAY2"/>
<accession>A0A7D3YAY2</accession>
<evidence type="ECO:0000313" key="1">
    <source>
        <dbReference type="EMBL" id="QKG85221.1"/>
    </source>
</evidence>
<dbReference type="EMBL" id="CP048104">
    <property type="protein sequence ID" value="QKG85221.1"/>
    <property type="molecule type" value="Genomic_DNA"/>
</dbReference>